<dbReference type="AlphaFoldDB" id="A0A1M5Y9R4"/>
<dbReference type="SUPFAM" id="SSF88659">
    <property type="entry name" value="Sigma3 and sigma4 domains of RNA polymerase sigma factors"/>
    <property type="match status" value="1"/>
</dbReference>
<dbReference type="EMBL" id="FQXP01000012">
    <property type="protein sequence ID" value="SHI08831.1"/>
    <property type="molecule type" value="Genomic_DNA"/>
</dbReference>
<dbReference type="InterPro" id="IPR014284">
    <property type="entry name" value="RNA_pol_sigma-70_dom"/>
</dbReference>
<keyword evidence="2" id="KW-1185">Reference proteome</keyword>
<dbReference type="Proteomes" id="UP000184526">
    <property type="component" value="Unassembled WGS sequence"/>
</dbReference>
<dbReference type="InterPro" id="IPR013325">
    <property type="entry name" value="RNA_pol_sigma_r2"/>
</dbReference>
<dbReference type="GO" id="GO:0006352">
    <property type="term" value="P:DNA-templated transcription initiation"/>
    <property type="evidence" value="ECO:0007669"/>
    <property type="project" value="InterPro"/>
</dbReference>
<dbReference type="SUPFAM" id="SSF88946">
    <property type="entry name" value="Sigma2 domain of RNA polymerase sigma factors"/>
    <property type="match status" value="1"/>
</dbReference>
<dbReference type="InterPro" id="IPR013324">
    <property type="entry name" value="RNA_pol_sigma_r3/r4-like"/>
</dbReference>
<dbReference type="RefSeq" id="WP_072832595.1">
    <property type="nucleotide sequence ID" value="NZ_FQXP01000012.1"/>
</dbReference>
<protein>
    <submittedName>
        <fullName evidence="1">RNA polymerase sigma factor, sigma-70 family</fullName>
    </submittedName>
</protein>
<reference evidence="1 2" key="1">
    <citation type="submission" date="2016-11" db="EMBL/GenBank/DDBJ databases">
        <authorList>
            <person name="Jaros S."/>
            <person name="Januszkiewicz K."/>
            <person name="Wedrychowicz H."/>
        </authorList>
    </citation>
    <scope>NUCLEOTIDE SEQUENCE [LARGE SCALE GENOMIC DNA]</scope>
    <source>
        <strain evidence="1 2">DSM 3089</strain>
    </source>
</reference>
<dbReference type="NCBIfam" id="TIGR02937">
    <property type="entry name" value="sigma70-ECF"/>
    <property type="match status" value="1"/>
</dbReference>
<dbReference type="GO" id="GO:0003700">
    <property type="term" value="F:DNA-binding transcription factor activity"/>
    <property type="evidence" value="ECO:0007669"/>
    <property type="project" value="InterPro"/>
</dbReference>
<dbReference type="Gene3D" id="1.20.140.160">
    <property type="match status" value="1"/>
</dbReference>
<organism evidence="1 2">
    <name type="scientific">Clostridium collagenovorans DSM 3089</name>
    <dbReference type="NCBI Taxonomy" id="1121306"/>
    <lineage>
        <taxon>Bacteria</taxon>
        <taxon>Bacillati</taxon>
        <taxon>Bacillota</taxon>
        <taxon>Clostridia</taxon>
        <taxon>Eubacteriales</taxon>
        <taxon>Clostridiaceae</taxon>
        <taxon>Clostridium</taxon>
    </lineage>
</organism>
<name>A0A1M5Y9R4_9CLOT</name>
<sequence length="201" mass="24402">MEFTNKKFGNIVELIREVKLNNEEASEELINVFSPYIEKYSRESFLNGYEREDFMQMGYMYLFLIVGKVDLNKFQGFEEDRIIGYLVKSLRNYYYMDIRKNAKYSVEQAFDIDEEFNVSRIETMRDGFSVEEHVIEKQERTHLFNEIRNLNNEERNLIVSYYFLRESIKEYAEKNNCSYHVCRRRKKKVLEKMKASLKKEV</sequence>
<accession>A0A1M5Y9R4</accession>
<gene>
    <name evidence="1" type="ORF">SAMN02745196_02774</name>
</gene>
<proteinExistence type="predicted"/>
<dbReference type="STRING" id="1121306.SAMN02745196_02774"/>
<evidence type="ECO:0000313" key="2">
    <source>
        <dbReference type="Proteomes" id="UP000184526"/>
    </source>
</evidence>
<evidence type="ECO:0000313" key="1">
    <source>
        <dbReference type="EMBL" id="SHI08831.1"/>
    </source>
</evidence>